<dbReference type="InterPro" id="IPR050983">
    <property type="entry name" value="GST_Omega/HSP26"/>
</dbReference>
<evidence type="ECO:0000259" key="1">
    <source>
        <dbReference type="PROSITE" id="PS50404"/>
    </source>
</evidence>
<dbReference type="InterPro" id="IPR036282">
    <property type="entry name" value="Glutathione-S-Trfase_C_sf"/>
</dbReference>
<accession>A0A9P8UL82</accession>
<dbReference type="PANTHER" id="PTHR43968:SF6">
    <property type="entry name" value="GLUTATHIONE S-TRANSFERASE OMEGA"/>
    <property type="match status" value="1"/>
</dbReference>
<dbReference type="InterPro" id="IPR036249">
    <property type="entry name" value="Thioredoxin-like_sf"/>
</dbReference>
<evidence type="ECO:0000313" key="2">
    <source>
        <dbReference type="EMBL" id="KAH6654158.1"/>
    </source>
</evidence>
<dbReference type="Gene3D" id="1.20.1050.10">
    <property type="match status" value="1"/>
</dbReference>
<organism evidence="2 3">
    <name type="scientific">Truncatella angustata</name>
    <dbReference type="NCBI Taxonomy" id="152316"/>
    <lineage>
        <taxon>Eukaryota</taxon>
        <taxon>Fungi</taxon>
        <taxon>Dikarya</taxon>
        <taxon>Ascomycota</taxon>
        <taxon>Pezizomycotina</taxon>
        <taxon>Sordariomycetes</taxon>
        <taxon>Xylariomycetidae</taxon>
        <taxon>Amphisphaeriales</taxon>
        <taxon>Sporocadaceae</taxon>
        <taxon>Truncatella</taxon>
    </lineage>
</organism>
<reference evidence="2" key="1">
    <citation type="journal article" date="2021" name="Nat. Commun.">
        <title>Genetic determinants of endophytism in the Arabidopsis root mycobiome.</title>
        <authorList>
            <person name="Mesny F."/>
            <person name="Miyauchi S."/>
            <person name="Thiergart T."/>
            <person name="Pickel B."/>
            <person name="Atanasova L."/>
            <person name="Karlsson M."/>
            <person name="Huettel B."/>
            <person name="Barry K.W."/>
            <person name="Haridas S."/>
            <person name="Chen C."/>
            <person name="Bauer D."/>
            <person name="Andreopoulos W."/>
            <person name="Pangilinan J."/>
            <person name="LaButti K."/>
            <person name="Riley R."/>
            <person name="Lipzen A."/>
            <person name="Clum A."/>
            <person name="Drula E."/>
            <person name="Henrissat B."/>
            <person name="Kohler A."/>
            <person name="Grigoriev I.V."/>
            <person name="Martin F.M."/>
            <person name="Hacquard S."/>
        </authorList>
    </citation>
    <scope>NUCLEOTIDE SEQUENCE</scope>
    <source>
        <strain evidence="2">MPI-SDFR-AT-0073</strain>
    </source>
</reference>
<dbReference type="PROSITE" id="PS50404">
    <property type="entry name" value="GST_NTER"/>
    <property type="match status" value="1"/>
</dbReference>
<sequence length="236" mass="26313">MQVQTGAQFKPNLYVLSWGLYPRRITIYLKEKRIIDRVSIKEVPVTSTGLGSIPGKPQGSVPILEYAPGQYIRQSSAILEYLEDLYPEAPFMRGTTPESRARTRELLDLSNEACSFLSFYLHNGSALFSGFEKQSPEAAGQAMERLELLFSQIEDMSDPEGPFLAESGDQPGLADIVVLATVQFAKGVYGIDIVKKHMRLTQMVSAFERRDSAIWDDAPAELTSVARKFNVKDVEV</sequence>
<dbReference type="PANTHER" id="PTHR43968">
    <property type="match status" value="1"/>
</dbReference>
<dbReference type="Gene3D" id="3.40.30.10">
    <property type="entry name" value="Glutaredoxin"/>
    <property type="match status" value="1"/>
</dbReference>
<dbReference type="Pfam" id="PF13417">
    <property type="entry name" value="GST_N_3"/>
    <property type="match status" value="1"/>
</dbReference>
<dbReference type="EMBL" id="JAGPXC010000004">
    <property type="protein sequence ID" value="KAH6654158.1"/>
    <property type="molecule type" value="Genomic_DNA"/>
</dbReference>
<protein>
    <recommendedName>
        <fullName evidence="1">GST N-terminal domain-containing protein</fullName>
    </recommendedName>
</protein>
<dbReference type="SUPFAM" id="SSF47616">
    <property type="entry name" value="GST C-terminal domain-like"/>
    <property type="match status" value="1"/>
</dbReference>
<dbReference type="OrthoDB" id="3587182at2759"/>
<keyword evidence="3" id="KW-1185">Reference proteome</keyword>
<dbReference type="RefSeq" id="XP_045958428.1">
    <property type="nucleotide sequence ID" value="XM_046109164.1"/>
</dbReference>
<dbReference type="AlphaFoldDB" id="A0A9P8UL82"/>
<comment type="caution">
    <text evidence="2">The sequence shown here is derived from an EMBL/GenBank/DDBJ whole genome shotgun (WGS) entry which is preliminary data.</text>
</comment>
<evidence type="ECO:0000313" key="3">
    <source>
        <dbReference type="Proteomes" id="UP000758603"/>
    </source>
</evidence>
<proteinExistence type="predicted"/>
<dbReference type="Proteomes" id="UP000758603">
    <property type="component" value="Unassembled WGS sequence"/>
</dbReference>
<gene>
    <name evidence="2" type="ORF">BKA67DRAFT_691222</name>
</gene>
<feature type="domain" description="GST N-terminal" evidence="1">
    <location>
        <begin position="1"/>
        <end position="90"/>
    </location>
</feature>
<dbReference type="GO" id="GO:0005737">
    <property type="term" value="C:cytoplasm"/>
    <property type="evidence" value="ECO:0007669"/>
    <property type="project" value="TreeGrafter"/>
</dbReference>
<dbReference type="SUPFAM" id="SSF52833">
    <property type="entry name" value="Thioredoxin-like"/>
    <property type="match status" value="1"/>
</dbReference>
<dbReference type="InterPro" id="IPR004045">
    <property type="entry name" value="Glutathione_S-Trfase_N"/>
</dbReference>
<dbReference type="GeneID" id="70138055"/>
<name>A0A9P8UL82_9PEZI</name>